<organism evidence="1 2">
    <name type="scientific">Bacteroides uniformis (strain ATCC 8492 / DSM 6597 / CCUG 4942 / CIP 103695 / JCM 5828 / KCTC 5204 / NCTC 13054 / VPI 0061)</name>
    <dbReference type="NCBI Taxonomy" id="411479"/>
    <lineage>
        <taxon>Bacteria</taxon>
        <taxon>Pseudomonadati</taxon>
        <taxon>Bacteroidota</taxon>
        <taxon>Bacteroidia</taxon>
        <taxon>Bacteroidales</taxon>
        <taxon>Bacteroidaceae</taxon>
        <taxon>Bacteroides</taxon>
    </lineage>
</organism>
<protein>
    <recommendedName>
        <fullName evidence="3">Transposase</fullName>
    </recommendedName>
</protein>
<keyword evidence="2" id="KW-1185">Reference proteome</keyword>
<dbReference type="Proteomes" id="UP000004110">
    <property type="component" value="Unassembled WGS sequence"/>
</dbReference>
<sequence>MKTENGKLKINRYTKYRSLSTFHFQLSTFNFQLF</sequence>
<comment type="caution">
    <text evidence="1">The sequence shown here is derived from an EMBL/GenBank/DDBJ whole genome shotgun (WGS) entry which is preliminary data.</text>
</comment>
<name>A0ABC9N868_BACUC</name>
<gene>
    <name evidence="1" type="ORF">BACUNI_03765</name>
</gene>
<reference evidence="1" key="1">
    <citation type="submission" date="2007-06" db="EMBL/GenBank/DDBJ databases">
        <authorList>
            <person name="Fulton L."/>
            <person name="Clifton S."/>
            <person name="Fulton B."/>
            <person name="Xu J."/>
            <person name="Minx P."/>
            <person name="Pepin K.H."/>
            <person name="Johnson M."/>
            <person name="Thiruvilangam P."/>
            <person name="Bhonagiri V."/>
            <person name="Nash W.E."/>
            <person name="Mardis E.R."/>
            <person name="Wilson R.K."/>
        </authorList>
    </citation>
    <scope>NUCLEOTIDE SEQUENCE [LARGE SCALE GENOMIC DNA]</scope>
    <source>
        <strain evidence="1">ATCC 8492</strain>
    </source>
</reference>
<evidence type="ECO:0000313" key="1">
    <source>
        <dbReference type="EMBL" id="EDO52968.1"/>
    </source>
</evidence>
<evidence type="ECO:0000313" key="2">
    <source>
        <dbReference type="Proteomes" id="UP000004110"/>
    </source>
</evidence>
<proteinExistence type="predicted"/>
<accession>A0ABC9N868</accession>
<dbReference type="EMBL" id="AAYH02000047">
    <property type="protein sequence ID" value="EDO52968.1"/>
    <property type="molecule type" value="Genomic_DNA"/>
</dbReference>
<reference evidence="1" key="2">
    <citation type="submission" date="2013-11" db="EMBL/GenBank/DDBJ databases">
        <title>Draft genome sequence of Bacteroides uniformis (ATCC 8492).</title>
        <authorList>
            <person name="Sudarsanam P."/>
            <person name="Ley R."/>
            <person name="Guruge J."/>
            <person name="Turnbaugh P.J."/>
            <person name="Mahowald M."/>
            <person name="Liep D."/>
            <person name="Gordon J."/>
        </authorList>
    </citation>
    <scope>NUCLEOTIDE SEQUENCE</scope>
    <source>
        <strain evidence="1">ATCC 8492</strain>
    </source>
</reference>
<dbReference type="AlphaFoldDB" id="A0ABC9N868"/>
<evidence type="ECO:0008006" key="3">
    <source>
        <dbReference type="Google" id="ProtNLM"/>
    </source>
</evidence>